<dbReference type="Proteomes" id="UP000232003">
    <property type="component" value="Chromosome"/>
</dbReference>
<dbReference type="AlphaFoldDB" id="A0A2K8T0A5"/>
<keyword evidence="2" id="KW-0238">DNA-binding</keyword>
<gene>
    <name evidence="2" type="ORF">COO91_07182</name>
</gene>
<evidence type="ECO:0000313" key="3">
    <source>
        <dbReference type="Proteomes" id="UP000232003"/>
    </source>
</evidence>
<evidence type="ECO:0000313" key="2">
    <source>
        <dbReference type="EMBL" id="AUB41137.1"/>
    </source>
</evidence>
<dbReference type="EMBL" id="CP024785">
    <property type="protein sequence ID" value="AUB41137.1"/>
    <property type="molecule type" value="Genomic_DNA"/>
</dbReference>
<dbReference type="GO" id="GO:0006355">
    <property type="term" value="P:regulation of DNA-templated transcription"/>
    <property type="evidence" value="ECO:0007669"/>
    <property type="project" value="InterPro"/>
</dbReference>
<proteinExistence type="predicted"/>
<dbReference type="InterPro" id="IPR016032">
    <property type="entry name" value="Sig_transdc_resp-reg_C-effctor"/>
</dbReference>
<keyword evidence="3" id="KW-1185">Reference proteome</keyword>
<feature type="domain" description="HTH luxR-type" evidence="1">
    <location>
        <begin position="15"/>
        <end position="60"/>
    </location>
</feature>
<dbReference type="RefSeq" id="WP_100901633.1">
    <property type="nucleotide sequence ID" value="NZ_CAWNNC010000001.1"/>
</dbReference>
<dbReference type="Gene3D" id="1.10.10.10">
    <property type="entry name" value="Winged helix-like DNA-binding domain superfamily/Winged helix DNA-binding domain"/>
    <property type="match status" value="1"/>
</dbReference>
<name>A0A2K8T0A5_9NOSO</name>
<dbReference type="OrthoDB" id="525952at2"/>
<organism evidence="2 3">
    <name type="scientific">Nostoc flagelliforme CCNUN1</name>
    <dbReference type="NCBI Taxonomy" id="2038116"/>
    <lineage>
        <taxon>Bacteria</taxon>
        <taxon>Bacillati</taxon>
        <taxon>Cyanobacteriota</taxon>
        <taxon>Cyanophyceae</taxon>
        <taxon>Nostocales</taxon>
        <taxon>Nostocaceae</taxon>
        <taxon>Nostoc</taxon>
    </lineage>
</organism>
<dbReference type="KEGG" id="nfl:COO91_07182"/>
<sequence>MLINQENFEKIYQDELTPKQKKVLPLFLAGQTDEQIAKELGATHRSTASHQLRNISTKFGFPPETEPDYRCNLIEMFAKNTIASASKDGTVKLWQSDGTLIKTIPLKSNYFVTHPEARNSLRPCSKSHRMNKEITCL</sequence>
<dbReference type="SUPFAM" id="SSF46894">
    <property type="entry name" value="C-terminal effector domain of the bipartite response regulators"/>
    <property type="match status" value="1"/>
</dbReference>
<protein>
    <submittedName>
        <fullName evidence="2">DNA-binding response regulator, NarL/FixJ family, containings REC and HTH domains</fullName>
    </submittedName>
</protein>
<dbReference type="InterPro" id="IPR036388">
    <property type="entry name" value="WH-like_DNA-bd_sf"/>
</dbReference>
<evidence type="ECO:0000259" key="1">
    <source>
        <dbReference type="Pfam" id="PF00196"/>
    </source>
</evidence>
<dbReference type="GO" id="GO:0003677">
    <property type="term" value="F:DNA binding"/>
    <property type="evidence" value="ECO:0007669"/>
    <property type="project" value="UniProtKB-KW"/>
</dbReference>
<accession>A0A2K8T0A5</accession>
<dbReference type="Pfam" id="PF00196">
    <property type="entry name" value="GerE"/>
    <property type="match status" value="1"/>
</dbReference>
<dbReference type="InterPro" id="IPR000792">
    <property type="entry name" value="Tscrpt_reg_LuxR_C"/>
</dbReference>
<reference evidence="2 3" key="1">
    <citation type="submission" date="2017-11" db="EMBL/GenBank/DDBJ databases">
        <title>Complete genome of a free-living desiccation-tolerant cyanobacterium and its photosynthetic adaptation to extreme terrestrial habitat.</title>
        <authorList>
            <person name="Shang J."/>
        </authorList>
    </citation>
    <scope>NUCLEOTIDE SEQUENCE [LARGE SCALE GENOMIC DNA]</scope>
    <source>
        <strain evidence="2 3">CCNUN1</strain>
    </source>
</reference>